<dbReference type="eggNOG" id="COG0546">
    <property type="taxonomic scope" value="Bacteria"/>
</dbReference>
<dbReference type="SUPFAM" id="SSF56784">
    <property type="entry name" value="HAD-like"/>
    <property type="match status" value="1"/>
</dbReference>
<dbReference type="STRING" id="747365.Thena_0616"/>
<dbReference type="KEGG" id="tnr:Thena_0616"/>
<dbReference type="HOGENOM" id="CLU_082635_0_0_9"/>
<name>M1E6N4_9BACT</name>
<dbReference type="InterPro" id="IPR023214">
    <property type="entry name" value="HAD_sf"/>
</dbReference>
<dbReference type="CDD" id="cd01427">
    <property type="entry name" value="HAD_like"/>
    <property type="match status" value="1"/>
</dbReference>
<evidence type="ECO:0000313" key="2">
    <source>
        <dbReference type="Proteomes" id="UP000011765"/>
    </source>
</evidence>
<evidence type="ECO:0008006" key="3">
    <source>
        <dbReference type="Google" id="ProtNLM"/>
    </source>
</evidence>
<organism evidence="1 2">
    <name type="scientific">Thermodesulfobium narugense DSM 14796</name>
    <dbReference type="NCBI Taxonomy" id="747365"/>
    <lineage>
        <taxon>Bacteria</taxon>
        <taxon>Pseudomonadati</taxon>
        <taxon>Thermodesulfobiota</taxon>
        <taxon>Thermodesulfobiia</taxon>
        <taxon>Thermodesulfobiales</taxon>
        <taxon>Thermodesulfobiaceae</taxon>
        <taxon>Thermodesulfobium</taxon>
    </lineage>
</organism>
<evidence type="ECO:0000313" key="1">
    <source>
        <dbReference type="EMBL" id="AEE14253.1"/>
    </source>
</evidence>
<reference evidence="1 2" key="1">
    <citation type="submission" date="2011-04" db="EMBL/GenBank/DDBJ databases">
        <title>The complete genome of Thermodesulfobium narugense DSM 14796.</title>
        <authorList>
            <consortium name="US DOE Joint Genome Institute (JGI-PGF)"/>
            <person name="Lucas S."/>
            <person name="Han J."/>
            <person name="Lapidus A."/>
            <person name="Bruce D."/>
            <person name="Goodwin L."/>
            <person name="Pitluck S."/>
            <person name="Peters L."/>
            <person name="Kyrpides N."/>
            <person name="Mavromatis K."/>
            <person name="Pagani I."/>
            <person name="Ivanova N."/>
            <person name="Ovchinnikova G."/>
            <person name="Zhang X."/>
            <person name="Saunders L."/>
            <person name="Detter J.C."/>
            <person name="Tapia R."/>
            <person name="Han C."/>
            <person name="Land M."/>
            <person name="Hauser L."/>
            <person name="Markowitz V."/>
            <person name="Cheng J.-F."/>
            <person name="Hugenholtz P."/>
            <person name="Woyke T."/>
            <person name="Wu D."/>
            <person name="Spring S."/>
            <person name="Schroeder M."/>
            <person name="Brambilla E."/>
            <person name="Klenk H.-P."/>
            <person name="Eisen J.A."/>
        </authorList>
    </citation>
    <scope>NUCLEOTIDE SEQUENCE [LARGE SCALE GENOMIC DNA]</scope>
    <source>
        <strain evidence="1 2">DSM 14796</strain>
    </source>
</reference>
<dbReference type="EMBL" id="CP002690">
    <property type="protein sequence ID" value="AEE14253.1"/>
    <property type="molecule type" value="Genomic_DNA"/>
</dbReference>
<accession>M1E6N4</accession>
<sequence length="269" mass="31254">MSNFIVFDIDGVLIQTNGSFVESTIKTFEFVRNLFGKSAKCNIEHISFLKSLGGFNNDWDLTYALLAVSWDYPTFDEAEFLEILKSYFKKNNKPPKIEIAYEFVKRIFQEYYLGEKLFFEIYLEKPKYIFFNGFIYQEKPLINFCNYSVDREKIGIYSGRCFKEAEVALRAVNLIVLNEFYFTDDSGFKKPDPTPLEKMFVINNCSQMTYVGDTLDDLELVVRAREKGLPVQFAGVKTGTYSNQLVNKIEGLSFAKMYENVSDYLDKVL</sequence>
<dbReference type="InterPro" id="IPR036412">
    <property type="entry name" value="HAD-like_sf"/>
</dbReference>
<dbReference type="OrthoDB" id="9813612at2"/>
<dbReference type="RefSeq" id="WP_013755980.1">
    <property type="nucleotide sequence ID" value="NC_015499.1"/>
</dbReference>
<dbReference type="Proteomes" id="UP000011765">
    <property type="component" value="Chromosome"/>
</dbReference>
<dbReference type="Gene3D" id="3.40.50.1000">
    <property type="entry name" value="HAD superfamily/HAD-like"/>
    <property type="match status" value="1"/>
</dbReference>
<keyword evidence="2" id="KW-1185">Reference proteome</keyword>
<dbReference type="AlphaFoldDB" id="M1E6N4"/>
<proteinExistence type="predicted"/>
<protein>
    <recommendedName>
        <fullName evidence="3">Haloacid dehalogenase domain protein hydrolase</fullName>
    </recommendedName>
</protein>
<gene>
    <name evidence="1" type="ORF">Thena_0616</name>
</gene>